<dbReference type="Pfam" id="PF03443">
    <property type="entry name" value="AA9"/>
    <property type="match status" value="1"/>
</dbReference>
<dbReference type="PANTHER" id="PTHR33353">
    <property type="entry name" value="PUTATIVE (AFU_ORTHOLOGUE AFUA_1G12560)-RELATED"/>
    <property type="match status" value="1"/>
</dbReference>
<proteinExistence type="predicted"/>
<sequence length="260" mass="27157">MSFSTITALTGAIALVSQVAAHGTVTGIVADGANRSRSYEGYHASFQYLQTQPVVVGWSIPKDLNNGFIAPDAYTTSDIICHLGATNAQTSATVAAGGQVELQWTAWPSSHHGPVIDYLANCNGDCKTVDKSTLEFFKIDGVGLIDDTTIPGTWASDTLIANNNSWTVTIPSDIAPGNYVLRHEIIALHSAGTVDGAQNYPQCVNLEVTGSGTATPSGVLGTALYVETDPGIEINIYTSLSTYVVPGPTLYSGAISASQT</sequence>
<dbReference type="AlphaFoldDB" id="A0A2J6SI10"/>
<dbReference type="GeneID" id="36584365"/>
<evidence type="ECO:0000256" key="3">
    <source>
        <dbReference type="ARBA" id="ARBA00022525"/>
    </source>
</evidence>
<evidence type="ECO:0000256" key="1">
    <source>
        <dbReference type="ARBA" id="ARBA00001973"/>
    </source>
</evidence>
<evidence type="ECO:0000256" key="2">
    <source>
        <dbReference type="ARBA" id="ARBA00004613"/>
    </source>
</evidence>
<dbReference type="OrthoDB" id="4849160at2759"/>
<dbReference type="InterPro" id="IPR005103">
    <property type="entry name" value="AA9_LPMO"/>
</dbReference>
<comment type="cofactor">
    <cofactor evidence="1">
        <name>Cu(2+)</name>
        <dbReference type="ChEBI" id="CHEBI:29036"/>
    </cofactor>
</comment>
<dbReference type="GO" id="GO:0004497">
    <property type="term" value="F:monooxygenase activity"/>
    <property type="evidence" value="ECO:0007669"/>
    <property type="project" value="UniProtKB-KW"/>
</dbReference>
<comment type="subcellular location">
    <subcellularLocation>
        <location evidence="2">Secreted</location>
    </subcellularLocation>
</comment>
<keyword evidence="8" id="KW-0560">Oxidoreductase</keyword>
<evidence type="ECO:0000259" key="7">
    <source>
        <dbReference type="Pfam" id="PF03443"/>
    </source>
</evidence>
<dbReference type="STRING" id="1095630.A0A2J6SI10"/>
<name>A0A2J6SI10_9HELO</name>
<dbReference type="PANTHER" id="PTHR33353:SF34">
    <property type="entry name" value="ENDO-BETA-1,4-GLUCANASE D"/>
    <property type="match status" value="1"/>
</dbReference>
<feature type="signal peptide" evidence="6">
    <location>
        <begin position="1"/>
        <end position="21"/>
    </location>
</feature>
<dbReference type="Gene3D" id="2.70.50.70">
    <property type="match status" value="1"/>
</dbReference>
<keyword evidence="3" id="KW-0964">Secreted</keyword>
<accession>A0A2J6SI10</accession>
<reference evidence="8 9" key="1">
    <citation type="submission" date="2016-04" db="EMBL/GenBank/DDBJ databases">
        <title>A degradative enzymes factory behind the ericoid mycorrhizal symbiosis.</title>
        <authorList>
            <consortium name="DOE Joint Genome Institute"/>
            <person name="Martino E."/>
            <person name="Morin E."/>
            <person name="Grelet G."/>
            <person name="Kuo A."/>
            <person name="Kohler A."/>
            <person name="Daghino S."/>
            <person name="Barry K."/>
            <person name="Choi C."/>
            <person name="Cichocki N."/>
            <person name="Clum A."/>
            <person name="Copeland A."/>
            <person name="Hainaut M."/>
            <person name="Haridas S."/>
            <person name="Labutti K."/>
            <person name="Lindquist E."/>
            <person name="Lipzen A."/>
            <person name="Khouja H.-R."/>
            <person name="Murat C."/>
            <person name="Ohm R."/>
            <person name="Olson A."/>
            <person name="Spatafora J."/>
            <person name="Veneault-Fourrey C."/>
            <person name="Henrissat B."/>
            <person name="Grigoriev I."/>
            <person name="Martin F."/>
            <person name="Perotto S."/>
        </authorList>
    </citation>
    <scope>NUCLEOTIDE SEQUENCE [LARGE SCALE GENOMIC DNA]</scope>
    <source>
        <strain evidence="8 9">E</strain>
    </source>
</reference>
<dbReference type="InParanoid" id="A0A2J6SI10"/>
<dbReference type="RefSeq" id="XP_024727308.1">
    <property type="nucleotide sequence ID" value="XM_024876286.1"/>
</dbReference>
<feature type="non-terminal residue" evidence="8">
    <location>
        <position position="260"/>
    </location>
</feature>
<gene>
    <name evidence="8" type="ORF">K444DRAFT_547166</name>
</gene>
<dbReference type="EMBL" id="KZ613913">
    <property type="protein sequence ID" value="PMD50404.1"/>
    <property type="molecule type" value="Genomic_DNA"/>
</dbReference>
<dbReference type="InterPro" id="IPR049892">
    <property type="entry name" value="AA9"/>
</dbReference>
<feature type="domain" description="Auxiliary Activity family 9 catalytic" evidence="7">
    <location>
        <begin position="22"/>
        <end position="241"/>
    </location>
</feature>
<dbReference type="GO" id="GO:0005576">
    <property type="term" value="C:extracellular region"/>
    <property type="evidence" value="ECO:0007669"/>
    <property type="project" value="UniProtKB-SubCell"/>
</dbReference>
<dbReference type="Proteomes" id="UP000235371">
    <property type="component" value="Unassembled WGS sequence"/>
</dbReference>
<keyword evidence="8" id="KW-0503">Monooxygenase</keyword>
<evidence type="ECO:0000256" key="5">
    <source>
        <dbReference type="ARBA" id="ARBA00023180"/>
    </source>
</evidence>
<evidence type="ECO:0000256" key="6">
    <source>
        <dbReference type="SAM" id="SignalP"/>
    </source>
</evidence>
<keyword evidence="9" id="KW-1185">Reference proteome</keyword>
<keyword evidence="6" id="KW-0732">Signal</keyword>
<organism evidence="8 9">
    <name type="scientific">Hyaloscypha bicolor E</name>
    <dbReference type="NCBI Taxonomy" id="1095630"/>
    <lineage>
        <taxon>Eukaryota</taxon>
        <taxon>Fungi</taxon>
        <taxon>Dikarya</taxon>
        <taxon>Ascomycota</taxon>
        <taxon>Pezizomycotina</taxon>
        <taxon>Leotiomycetes</taxon>
        <taxon>Helotiales</taxon>
        <taxon>Hyaloscyphaceae</taxon>
        <taxon>Hyaloscypha</taxon>
        <taxon>Hyaloscypha bicolor</taxon>
    </lineage>
</organism>
<evidence type="ECO:0000313" key="9">
    <source>
        <dbReference type="Proteomes" id="UP000235371"/>
    </source>
</evidence>
<dbReference type="CDD" id="cd21175">
    <property type="entry name" value="LPMO_AA9"/>
    <property type="match status" value="1"/>
</dbReference>
<evidence type="ECO:0000313" key="8">
    <source>
        <dbReference type="EMBL" id="PMD50404.1"/>
    </source>
</evidence>
<keyword evidence="4" id="KW-1015">Disulfide bond</keyword>
<evidence type="ECO:0000256" key="4">
    <source>
        <dbReference type="ARBA" id="ARBA00023157"/>
    </source>
</evidence>
<protein>
    <submittedName>
        <fullName evidence="8">Lytic polysaccharide monooxygenase</fullName>
    </submittedName>
</protein>
<keyword evidence="5" id="KW-0325">Glycoprotein</keyword>
<feature type="chain" id="PRO_5014344870" evidence="6">
    <location>
        <begin position="22"/>
        <end position="260"/>
    </location>
</feature>